<feature type="transmembrane region" description="Helical" evidence="7">
    <location>
        <begin position="264"/>
        <end position="282"/>
    </location>
</feature>
<feature type="transmembrane region" description="Helical" evidence="7">
    <location>
        <begin position="177"/>
        <end position="197"/>
    </location>
</feature>
<dbReference type="InterPro" id="IPR050638">
    <property type="entry name" value="AA-Vitamin_Transporters"/>
</dbReference>
<sequence length="292" mass="31338">MKTVIPYFLVLLAAVLWGTTGTAQTYLPQSAQPLTIGASRLAIGGFSLLLIMILMKKINFRTWPWKATIVAAICMALFQPLFFTSVRVTGIAIGTVVAIGSAPIFSGLIEWFILKLRPSRAWVMATTLSVIGCSLLFLNKDALTVNPLGVTLSLLAGFVFAIYTIVSKALLAKVEAIPAVAMTFSISAVILMPFLFIFDSSWVTEPANIITILYLGFMTTSVAYILYLKGLQKVPSSSAVTLSLGEPLTAAVLSVFLVGEVLSVVSWIGVTLLLGGIIVLTLSGRKRMGKIR</sequence>
<evidence type="ECO:0000256" key="5">
    <source>
        <dbReference type="ARBA" id="ARBA00022989"/>
    </source>
</evidence>
<reference evidence="9 10" key="1">
    <citation type="submission" date="2019-03" db="EMBL/GenBank/DDBJ databases">
        <title>Complete genome sequence of Paenisporosarcina antarctica CGMCC 1.6503T.</title>
        <authorList>
            <person name="Rong J.-C."/>
            <person name="Chi N.-Y."/>
            <person name="Zhang Q.-F."/>
        </authorList>
    </citation>
    <scope>NUCLEOTIDE SEQUENCE [LARGE SCALE GENOMIC DNA]</scope>
    <source>
        <strain evidence="9 10">CGMCC 1.6503</strain>
    </source>
</reference>
<dbReference type="AlphaFoldDB" id="A0A4P7A1E8"/>
<gene>
    <name evidence="9" type="ORF">E2636_14295</name>
</gene>
<dbReference type="GO" id="GO:0005886">
    <property type="term" value="C:plasma membrane"/>
    <property type="evidence" value="ECO:0007669"/>
    <property type="project" value="UniProtKB-SubCell"/>
</dbReference>
<feature type="domain" description="EamA" evidence="8">
    <location>
        <begin position="6"/>
        <end position="137"/>
    </location>
</feature>
<name>A0A4P7A1E8_9BACL</name>
<keyword evidence="5 7" id="KW-1133">Transmembrane helix</keyword>
<evidence type="ECO:0000313" key="9">
    <source>
        <dbReference type="EMBL" id="QBP42249.1"/>
    </source>
</evidence>
<evidence type="ECO:0000256" key="4">
    <source>
        <dbReference type="ARBA" id="ARBA00022692"/>
    </source>
</evidence>
<dbReference type="PANTHER" id="PTHR32322:SF18">
    <property type="entry name" value="S-ADENOSYLMETHIONINE_S-ADENOSYLHOMOCYSTEINE TRANSPORTER"/>
    <property type="match status" value="1"/>
</dbReference>
<feature type="transmembrane region" description="Helical" evidence="7">
    <location>
        <begin position="33"/>
        <end position="55"/>
    </location>
</feature>
<evidence type="ECO:0000256" key="2">
    <source>
        <dbReference type="ARBA" id="ARBA00007362"/>
    </source>
</evidence>
<dbReference type="OrthoDB" id="9787117at2"/>
<dbReference type="KEGG" id="panc:E2636_14295"/>
<feature type="domain" description="EamA" evidence="8">
    <location>
        <begin position="148"/>
        <end position="281"/>
    </location>
</feature>
<feature type="transmembrane region" description="Helical" evidence="7">
    <location>
        <begin position="91"/>
        <end position="114"/>
    </location>
</feature>
<feature type="transmembrane region" description="Helical" evidence="7">
    <location>
        <begin position="67"/>
        <end position="85"/>
    </location>
</feature>
<evidence type="ECO:0000256" key="3">
    <source>
        <dbReference type="ARBA" id="ARBA00022475"/>
    </source>
</evidence>
<keyword evidence="6 7" id="KW-0472">Membrane</keyword>
<dbReference type="RefSeq" id="WP_134210803.1">
    <property type="nucleotide sequence ID" value="NZ_CP038015.1"/>
</dbReference>
<feature type="transmembrane region" description="Helical" evidence="7">
    <location>
        <begin position="239"/>
        <end position="258"/>
    </location>
</feature>
<evidence type="ECO:0000256" key="6">
    <source>
        <dbReference type="ARBA" id="ARBA00023136"/>
    </source>
</evidence>
<dbReference type="SUPFAM" id="SSF103481">
    <property type="entry name" value="Multidrug resistance efflux transporter EmrE"/>
    <property type="match status" value="2"/>
</dbReference>
<accession>A0A4P7A1E8</accession>
<dbReference type="Proteomes" id="UP000294292">
    <property type="component" value="Chromosome"/>
</dbReference>
<comment type="subcellular location">
    <subcellularLocation>
        <location evidence="1">Cell membrane</location>
        <topology evidence="1">Multi-pass membrane protein</topology>
    </subcellularLocation>
</comment>
<dbReference type="EMBL" id="CP038015">
    <property type="protein sequence ID" value="QBP42249.1"/>
    <property type="molecule type" value="Genomic_DNA"/>
</dbReference>
<comment type="similarity">
    <text evidence="2">Belongs to the EamA transporter family.</text>
</comment>
<evidence type="ECO:0000259" key="8">
    <source>
        <dbReference type="Pfam" id="PF00892"/>
    </source>
</evidence>
<dbReference type="InterPro" id="IPR000620">
    <property type="entry name" value="EamA_dom"/>
</dbReference>
<keyword evidence="4 7" id="KW-0812">Transmembrane</keyword>
<feature type="transmembrane region" description="Helical" evidence="7">
    <location>
        <begin position="121"/>
        <end position="138"/>
    </location>
</feature>
<feature type="transmembrane region" description="Helical" evidence="7">
    <location>
        <begin position="209"/>
        <end position="227"/>
    </location>
</feature>
<dbReference type="Gene3D" id="1.10.3730.20">
    <property type="match status" value="1"/>
</dbReference>
<organism evidence="9 10">
    <name type="scientific">Paenisporosarcina antarctica</name>
    <dbReference type="NCBI Taxonomy" id="417367"/>
    <lineage>
        <taxon>Bacteria</taxon>
        <taxon>Bacillati</taxon>
        <taxon>Bacillota</taxon>
        <taxon>Bacilli</taxon>
        <taxon>Bacillales</taxon>
        <taxon>Caryophanaceae</taxon>
        <taxon>Paenisporosarcina</taxon>
    </lineage>
</organism>
<protein>
    <submittedName>
        <fullName evidence="9">EamA family transporter</fullName>
    </submittedName>
</protein>
<proteinExistence type="inferred from homology"/>
<evidence type="ECO:0000256" key="1">
    <source>
        <dbReference type="ARBA" id="ARBA00004651"/>
    </source>
</evidence>
<keyword evidence="10" id="KW-1185">Reference proteome</keyword>
<feature type="transmembrane region" description="Helical" evidence="7">
    <location>
        <begin position="144"/>
        <end position="165"/>
    </location>
</feature>
<evidence type="ECO:0000256" key="7">
    <source>
        <dbReference type="SAM" id="Phobius"/>
    </source>
</evidence>
<dbReference type="Pfam" id="PF00892">
    <property type="entry name" value="EamA"/>
    <property type="match status" value="2"/>
</dbReference>
<evidence type="ECO:0000313" key="10">
    <source>
        <dbReference type="Proteomes" id="UP000294292"/>
    </source>
</evidence>
<dbReference type="InterPro" id="IPR037185">
    <property type="entry name" value="EmrE-like"/>
</dbReference>
<dbReference type="PANTHER" id="PTHR32322">
    <property type="entry name" value="INNER MEMBRANE TRANSPORTER"/>
    <property type="match status" value="1"/>
</dbReference>
<keyword evidence="3" id="KW-1003">Cell membrane</keyword>